<dbReference type="Pfam" id="PF12937">
    <property type="entry name" value="F-box-like"/>
    <property type="match status" value="1"/>
</dbReference>
<dbReference type="FunFam" id="3.80.10.10:FF:002810">
    <property type="entry name" value="Predicted protein"/>
    <property type="match status" value="1"/>
</dbReference>
<name>A7SG89_NEMVE</name>
<evidence type="ECO:0000313" key="4">
    <source>
        <dbReference type="EMBL" id="EDO37271.1"/>
    </source>
</evidence>
<keyword evidence="1" id="KW-0833">Ubl conjugation pathway</keyword>
<dbReference type="SMART" id="SM00256">
    <property type="entry name" value="FBOX"/>
    <property type="match status" value="1"/>
</dbReference>
<dbReference type="Proteomes" id="UP000001593">
    <property type="component" value="Unassembled WGS sequence"/>
</dbReference>
<evidence type="ECO:0000259" key="3">
    <source>
        <dbReference type="PROSITE" id="PS50181"/>
    </source>
</evidence>
<evidence type="ECO:0000256" key="1">
    <source>
        <dbReference type="ARBA" id="ARBA00022786"/>
    </source>
</evidence>
<gene>
    <name evidence="4" type="ORF">NEMVEDRAFT_v1g245073</name>
</gene>
<dbReference type="InterPro" id="IPR032675">
    <property type="entry name" value="LRR_dom_sf"/>
</dbReference>
<dbReference type="Gene3D" id="3.80.10.10">
    <property type="entry name" value="Ribonuclease Inhibitor"/>
    <property type="match status" value="1"/>
</dbReference>
<dbReference type="SMART" id="SM00367">
    <property type="entry name" value="LRR_CC"/>
    <property type="match status" value="5"/>
</dbReference>
<dbReference type="InterPro" id="IPR006553">
    <property type="entry name" value="Leu-rich_rpt_Cys-con_subtyp"/>
</dbReference>
<dbReference type="SUPFAM" id="SSF81383">
    <property type="entry name" value="F-box domain"/>
    <property type="match status" value="1"/>
</dbReference>
<feature type="domain" description="F-box" evidence="3">
    <location>
        <begin position="357"/>
        <end position="403"/>
    </location>
</feature>
<dbReference type="PANTHER" id="PTHR13318:SF247">
    <property type="entry name" value="GH16156P"/>
    <property type="match status" value="1"/>
</dbReference>
<sequence length="1038" mass="119502">MASNTSNITEEVRKTVQQEISRVFSCLPGPSGLNFGSAGSSASSNKSNDTLTFEEFYAKREESRRGDFKPARKRLRPDKKSTTKATPKDVEVKVALAYRNDGMIKRSRGKVQIVRAKTTSSKEDILASAIQKHSRFDKTFDESRDYTLLYPDFSEVRCIPGTENQFTLNEYKEALGKEYKRLTFFIIPSYEIGKAESDCNQAEWDHSQLTAQPNPVENQCSHFGCFEEVHSYKKNLRVQIGNSRTVLLEIIFSGPNRYAAASFPMTKLSFKTDGFELAKSSPWNDLCSVCASCGNYVILVQPVQQTKYSKHAPHALIGRFHVSAPAAHAHCYGKCTCQKNIKTTKPEEMSCRIILPPSLLTHLSEEVLVVILEYLDFKTLITLSKTCRLFHRLCLSDLIWRHRCKADFDLVTRWPEYSYIYLYEMFYKAEVLKNDHNFFRPVSQLKTSVIVWYLLNSEPPSHSVSHLTPSQAKSIWGLTDECLESHYEETQQDRDDNQEADYPSSYYEWSSLYKIFVKKHGGIVPMQNYVLKRCLRNRQALEEHYQLSLHSSRQQKWYQYLEDREMGNHKALKALTEHMRPTTHNYMLHQITTKYIDGRLKGGFRTVKAYAEFCGYFKNWLDAKSVKLWPPRQGEMVAQDYRHCLKYVNRELTPLSEEVELTVNDFLSKAKPYIERLHEVWLWQNRRETAYRKEHRPSAVVREHRYCKDFLENGNLESFTKLKLYFERKEIVVAWFKENGWMHPLLGDYVVRPLRPACISSADLPTPHYNTGCIQSLVQRFLETGLRSDFNKIRKKLSDMAGIQLQNLVRKSRQLQESIQQDVMKEDCVYQLAVLVTTVNGLTVLWTYGQHLRILDCSSLESVLSVGGLKSVLTSVKNLREICLDHCWTSVTEENILLLGSNCPKLRAIATTRCKGVTDKALQSLASCKELEELNFSSCFQISDNGLVPLFQSCPRLLEVHVSSCYGVTDRSVQALAKSCPYLRDLDVSWCHVTNEGLEAFLTSPTSLKRLRIKCCSKVTDALIWKLTQAGIIVNNFF</sequence>
<dbReference type="PANTHER" id="PTHR13318">
    <property type="entry name" value="PARTNER OF PAIRED, ISOFORM B-RELATED"/>
    <property type="match status" value="1"/>
</dbReference>
<dbReference type="eggNOG" id="KOG4341">
    <property type="taxonomic scope" value="Eukaryota"/>
</dbReference>
<dbReference type="InParanoid" id="A7SG89"/>
<dbReference type="InterPro" id="IPR001810">
    <property type="entry name" value="F-box_dom"/>
</dbReference>
<dbReference type="PROSITE" id="PS50181">
    <property type="entry name" value="FBOX"/>
    <property type="match status" value="1"/>
</dbReference>
<proteinExistence type="predicted"/>
<dbReference type="AlphaFoldDB" id="A7SG89"/>
<dbReference type="OMA" id="REHRYCK"/>
<organism evidence="4 5">
    <name type="scientific">Nematostella vectensis</name>
    <name type="common">Starlet sea anemone</name>
    <dbReference type="NCBI Taxonomy" id="45351"/>
    <lineage>
        <taxon>Eukaryota</taxon>
        <taxon>Metazoa</taxon>
        <taxon>Cnidaria</taxon>
        <taxon>Anthozoa</taxon>
        <taxon>Hexacorallia</taxon>
        <taxon>Actiniaria</taxon>
        <taxon>Edwardsiidae</taxon>
        <taxon>Nematostella</taxon>
    </lineage>
</organism>
<accession>A7SG89</accession>
<dbReference type="Pfam" id="PF13516">
    <property type="entry name" value="LRR_6"/>
    <property type="match status" value="1"/>
</dbReference>
<dbReference type="SUPFAM" id="SSF52047">
    <property type="entry name" value="RNI-like"/>
    <property type="match status" value="1"/>
</dbReference>
<dbReference type="EMBL" id="DS469650">
    <property type="protein sequence ID" value="EDO37271.1"/>
    <property type="molecule type" value="Genomic_DNA"/>
</dbReference>
<dbReference type="HOGENOM" id="CLU_293073_0_0_1"/>
<protein>
    <recommendedName>
        <fullName evidence="3">F-box domain-containing protein</fullName>
    </recommendedName>
</protein>
<feature type="region of interest" description="Disordered" evidence="2">
    <location>
        <begin position="64"/>
        <end position="86"/>
    </location>
</feature>
<evidence type="ECO:0000256" key="2">
    <source>
        <dbReference type="SAM" id="MobiDB-lite"/>
    </source>
</evidence>
<dbReference type="InterPro" id="IPR036047">
    <property type="entry name" value="F-box-like_dom_sf"/>
</dbReference>
<dbReference type="InterPro" id="IPR001611">
    <property type="entry name" value="Leu-rich_rpt"/>
</dbReference>
<keyword evidence="5" id="KW-1185">Reference proteome</keyword>
<dbReference type="GO" id="GO:0019005">
    <property type="term" value="C:SCF ubiquitin ligase complex"/>
    <property type="evidence" value="ECO:0000318"/>
    <property type="project" value="GO_Central"/>
</dbReference>
<dbReference type="GO" id="GO:0031146">
    <property type="term" value="P:SCF-dependent proteasomal ubiquitin-dependent protein catabolic process"/>
    <property type="evidence" value="ECO:0000318"/>
    <property type="project" value="GO_Central"/>
</dbReference>
<reference evidence="4 5" key="1">
    <citation type="journal article" date="2007" name="Science">
        <title>Sea anemone genome reveals ancestral eumetazoan gene repertoire and genomic organization.</title>
        <authorList>
            <person name="Putnam N.H."/>
            <person name="Srivastava M."/>
            <person name="Hellsten U."/>
            <person name="Dirks B."/>
            <person name="Chapman J."/>
            <person name="Salamov A."/>
            <person name="Terry A."/>
            <person name="Shapiro H."/>
            <person name="Lindquist E."/>
            <person name="Kapitonov V.V."/>
            <person name="Jurka J."/>
            <person name="Genikhovich G."/>
            <person name="Grigoriev I.V."/>
            <person name="Lucas S.M."/>
            <person name="Steele R.E."/>
            <person name="Finnerty J.R."/>
            <person name="Technau U."/>
            <person name="Martindale M.Q."/>
            <person name="Rokhsar D.S."/>
        </authorList>
    </citation>
    <scope>NUCLEOTIDE SEQUENCE [LARGE SCALE GENOMIC DNA]</scope>
    <source>
        <strain evidence="5">CH2 X CH6</strain>
    </source>
</reference>
<evidence type="ECO:0000313" key="5">
    <source>
        <dbReference type="Proteomes" id="UP000001593"/>
    </source>
</evidence>
<dbReference type="Gene3D" id="1.20.1280.50">
    <property type="match status" value="1"/>
</dbReference>